<gene>
    <name evidence="7" type="primary">DNAH2</name>
    <name evidence="7" type="ORF">SNAT2548_LOCUS7691</name>
</gene>
<dbReference type="InterPro" id="IPR024743">
    <property type="entry name" value="Dynein_HC_stalk"/>
</dbReference>
<feature type="compositionally biased region" description="Basic and acidic residues" evidence="2">
    <location>
        <begin position="812"/>
        <end position="832"/>
    </location>
</feature>
<evidence type="ECO:0000259" key="6">
    <source>
        <dbReference type="Pfam" id="PF12781"/>
    </source>
</evidence>
<evidence type="ECO:0000259" key="3">
    <source>
        <dbReference type="Pfam" id="PF03028"/>
    </source>
</evidence>
<feature type="compositionally biased region" description="Polar residues" evidence="2">
    <location>
        <begin position="1275"/>
        <end position="1286"/>
    </location>
</feature>
<dbReference type="OrthoDB" id="431180at2759"/>
<dbReference type="GO" id="GO:0008569">
    <property type="term" value="F:minus-end-directed microtubule motor activity"/>
    <property type="evidence" value="ECO:0007669"/>
    <property type="project" value="InterPro"/>
</dbReference>
<dbReference type="GO" id="GO:0051959">
    <property type="term" value="F:dynein light intermediate chain binding"/>
    <property type="evidence" value="ECO:0007669"/>
    <property type="project" value="InterPro"/>
</dbReference>
<dbReference type="GO" id="GO:0030286">
    <property type="term" value="C:dynein complex"/>
    <property type="evidence" value="ECO:0007669"/>
    <property type="project" value="InterPro"/>
</dbReference>
<evidence type="ECO:0000256" key="2">
    <source>
        <dbReference type="SAM" id="MobiDB-lite"/>
    </source>
</evidence>
<dbReference type="Gene3D" id="1.20.920.20">
    <property type="match status" value="1"/>
</dbReference>
<keyword evidence="8" id="KW-1185">Reference proteome</keyword>
<reference evidence="7" key="1">
    <citation type="submission" date="2021-02" db="EMBL/GenBank/DDBJ databases">
        <authorList>
            <person name="Dougan E. K."/>
            <person name="Rhodes N."/>
            <person name="Thang M."/>
            <person name="Chan C."/>
        </authorList>
    </citation>
    <scope>NUCLEOTIDE SEQUENCE</scope>
</reference>
<dbReference type="InterPro" id="IPR027417">
    <property type="entry name" value="P-loop_NTPase"/>
</dbReference>
<dbReference type="InterPro" id="IPR026983">
    <property type="entry name" value="DHC"/>
</dbReference>
<evidence type="ECO:0000259" key="5">
    <source>
        <dbReference type="Pfam" id="PF12780"/>
    </source>
</evidence>
<organism evidence="7 8">
    <name type="scientific">Symbiodinium natans</name>
    <dbReference type="NCBI Taxonomy" id="878477"/>
    <lineage>
        <taxon>Eukaryota</taxon>
        <taxon>Sar</taxon>
        <taxon>Alveolata</taxon>
        <taxon>Dinophyceae</taxon>
        <taxon>Suessiales</taxon>
        <taxon>Symbiodiniaceae</taxon>
        <taxon>Symbiodinium</taxon>
    </lineage>
</organism>
<dbReference type="InterPro" id="IPR024317">
    <property type="entry name" value="Dynein_heavy_chain_D4_dom"/>
</dbReference>
<feature type="coiled-coil region" evidence="1">
    <location>
        <begin position="494"/>
        <end position="549"/>
    </location>
</feature>
<feature type="region of interest" description="Disordered" evidence="2">
    <location>
        <begin position="1230"/>
        <end position="1386"/>
    </location>
</feature>
<name>A0A812JW49_9DINO</name>
<evidence type="ECO:0000313" key="7">
    <source>
        <dbReference type="EMBL" id="CAE7217026.1"/>
    </source>
</evidence>
<feature type="compositionally biased region" description="Basic and acidic residues" evidence="2">
    <location>
        <begin position="1344"/>
        <end position="1369"/>
    </location>
</feature>
<dbReference type="GO" id="GO:0097729">
    <property type="term" value="C:9+2 motile cilium"/>
    <property type="evidence" value="ECO:0007669"/>
    <property type="project" value="TreeGrafter"/>
</dbReference>
<dbReference type="InterPro" id="IPR004273">
    <property type="entry name" value="Dynein_heavy_D6_P-loop"/>
</dbReference>
<sequence length="1957" mass="215782">MLRSFEESLGEYLQLQARPQPFYLSEEVVSQLCRLLRTGALVRSHLLLLGLLGSGRRSLCGLAAHILDAVHFAPKKDPFGETDLKQMLRVVWRTCGAKKSDCMVVLTDEDLQNDAVRDLVGAVLDLGHVPDLCSPDEITNMLHEALDLKDLAAHEAWQVFLDRVHQHLHLVLCVSPLDFNILRKSSTILACCCVSHVEAWSVESWQAMADASFAQLELEGPSCSSSLAACLARCQDLFAAQERRTGDQVPVTVRSFSQVLQGFPQLYRWKDAQISKKRARLEAALAALKRAPGFLEEVSRKVEVLKEGVRQQEAQMADLREAAAMAASQVQSAEEQLQAAEATLENREEASKALAAELQGAMEEVLQPYRTAVKAFEKVEKKDVSELKSFGSPPPLVAAVMEMVAHLFGCSPEWAAIKNLISETHFGKRYRDFDKDHLSEAVSARLKAEVSRADFNPTLVDSQSRAAKFICNWLRALSAYDEVYRSTADLRARVSQTESEATAARADIEEKQAALRVLEGKAEDPARMLEQAQGKMDALVKELDSWTTRADLASRVLHGGLLVEQGCWERQLSALQRSAESLAGECLYASVVLAYLGPVFPGRRLACEEALQALWAECGFQFSDQVHHQWEVEDLGSRSRDESSRDEVDPSSSMDLGNIDWPSEHQENTEHNEVWTLPSFLLDEVCEQEWHAQGLPGGLSTSAALALKVPLPPVCLDPHEQASRWLRKAVPSLTVTHAASPKLGQALAACLHEGKPLLVLGCGSALAPSLLNYLRFGPDPSKDAKKEPRETRERKEKIESRRSRAGSNVELEEAKESKEEGKEAKEAKEHWDAESVAESIPVEVVEAESPEAGCSEFRLFLVTALKQVNLPSASQTVTATVNFTADQNTLDDYFLVRLAKQGEATELLSFVQNQREFLMLEDQLLSQLTENVEGVELFEHEPTLSAVAASSGRLFELREALSEALQVLHSQLEKNRSVYGALAERCAALFQSLDSLSSCGLLFLCSLSDMGESAIAACQALLKQQSLVAFGQDTFLSTAASMMVLTSSSLWAVASRILRRFSWSFFRHQTKLLLVHTAFLLDPQEPALVDFLLSGSSLAASSTSPNAELWSDSVWKNVCTLAELLPVFQDLPKHLQENLDSWKSALHGIPDPSKSAAFSYPHPWSEEEPLGGFHRVLLVRALQPALASRELLLYALDVLRGPDYAADDEGMAVEVGDESVSVEEALGQALRLSGDKRNSEPKEERRNSEVKATQVTQGRKKSVMLAADDDERGSELSTALQSSASRKMSFRNKKSESRRKMSVDASSPDHSASKSLERKKSMADAPPESSASLSSRSKSSRPAGLERKKSMGADVPDAKKGLERKRSMVDRSGTNTLSRTGSMESLALESDAGTVVGTDSEFGASARRRRREARPKKGVSRPLLLVTAFGVDPARVLAQLAAAQPLEQFIGAKQQELRVINAGRWQAASGTLLHAVQDAHKRGRWLLIEHVHLVPSWLPQLDAFLATIVEDGPDFFDRSQGSALPGFRLFLSALPCSVCPASLVLKCVRVAWELPRGAKALLQRAGAMSKEGDKGDKGDKADKGGKGKDVLRLWDSCASHEQGRLLLVALVRFQALLQEHPSCDQELTFHMAVQLFEDLCDQKLEGSRFLAELCYHLTQVVYSAFAGELPLRCLETLFQALREPTTKAMLVPPPNFATASFESALDFLGQTEDMSTMSIQQAENGSSQLLRLVKKSTDALARVPASWDSEAAGEGLKLAVHLLEELPTARHSPAGSSGSDSSEDEEMPRPVVTSLNNFLQRELLQAARLLQRARQDLESLVAHLEGQSFFDEVEDRARRARVRRGFQMAYARLFRNCCAPAACQRRGWNSAWPSDNQPHGPSELKLSQRMVGSRSTLSSWKEDLKESLARSGRMRKTKPSRYEDLSRRVGSLRAWDRSGKAPCIFLQVSMRLRPCGT</sequence>
<proteinExistence type="predicted"/>
<feature type="compositionally biased region" description="Basic and acidic residues" evidence="2">
    <location>
        <begin position="1311"/>
        <end position="1322"/>
    </location>
</feature>
<keyword evidence="1" id="KW-0175">Coiled coil</keyword>
<feature type="domain" description="Dynein heavy chain region D6 P-loop" evidence="3">
    <location>
        <begin position="1420"/>
        <end position="1550"/>
    </location>
</feature>
<dbReference type="Pfam" id="PF03028">
    <property type="entry name" value="Dynein_heavy"/>
    <property type="match status" value="1"/>
</dbReference>
<feature type="coiled-coil region" evidence="1">
    <location>
        <begin position="295"/>
        <end position="364"/>
    </location>
</feature>
<evidence type="ECO:0000256" key="1">
    <source>
        <dbReference type="SAM" id="Coils"/>
    </source>
</evidence>
<dbReference type="Proteomes" id="UP000604046">
    <property type="component" value="Unassembled WGS sequence"/>
</dbReference>
<feature type="domain" description="Dynein heavy chain coiled coil stalk" evidence="4">
    <location>
        <begin position="297"/>
        <end position="597"/>
    </location>
</feature>
<feature type="compositionally biased region" description="Basic and acidic residues" evidence="2">
    <location>
        <begin position="1293"/>
        <end position="1302"/>
    </location>
</feature>
<evidence type="ECO:0000313" key="8">
    <source>
        <dbReference type="Proteomes" id="UP000604046"/>
    </source>
</evidence>
<feature type="compositionally biased region" description="Basic and acidic residues" evidence="2">
    <location>
        <begin position="634"/>
        <end position="648"/>
    </location>
</feature>
<dbReference type="EMBL" id="CAJNDS010000545">
    <property type="protein sequence ID" value="CAE7217026.1"/>
    <property type="molecule type" value="Genomic_DNA"/>
</dbReference>
<feature type="domain" description="Dynein heavy chain ATP-binding dynein motor region" evidence="6">
    <location>
        <begin position="688"/>
        <end position="774"/>
    </location>
</feature>
<feature type="region of interest" description="Disordered" evidence="2">
    <location>
        <begin position="634"/>
        <end position="664"/>
    </location>
</feature>
<protein>
    <submittedName>
        <fullName evidence="7">DNAH2 protein</fullName>
    </submittedName>
</protein>
<feature type="domain" description="Dynein heavy chain AAA module D4" evidence="5">
    <location>
        <begin position="24"/>
        <end position="263"/>
    </location>
</feature>
<feature type="compositionally biased region" description="Polar residues" evidence="2">
    <location>
        <begin position="1372"/>
        <end position="1383"/>
    </location>
</feature>
<feature type="compositionally biased region" description="Basic and acidic residues" evidence="2">
    <location>
        <begin position="1233"/>
        <end position="1249"/>
    </location>
</feature>
<feature type="region of interest" description="Disordered" evidence="2">
    <location>
        <begin position="1769"/>
        <end position="1788"/>
    </location>
</feature>
<dbReference type="Pfam" id="PF12780">
    <property type="entry name" value="AAA_8"/>
    <property type="match status" value="1"/>
</dbReference>
<dbReference type="Pfam" id="PF12781">
    <property type="entry name" value="AAA_9"/>
    <property type="match status" value="1"/>
</dbReference>
<dbReference type="PANTHER" id="PTHR10676">
    <property type="entry name" value="DYNEIN HEAVY CHAIN FAMILY PROTEIN"/>
    <property type="match status" value="1"/>
</dbReference>
<dbReference type="InterPro" id="IPR035706">
    <property type="entry name" value="AAA_9"/>
</dbReference>
<accession>A0A812JW49</accession>
<dbReference type="Pfam" id="PF12777">
    <property type="entry name" value="MT"/>
    <property type="match status" value="1"/>
</dbReference>
<evidence type="ECO:0000259" key="4">
    <source>
        <dbReference type="Pfam" id="PF12777"/>
    </source>
</evidence>
<dbReference type="GO" id="GO:0060294">
    <property type="term" value="P:cilium movement involved in cell motility"/>
    <property type="evidence" value="ECO:0007669"/>
    <property type="project" value="TreeGrafter"/>
</dbReference>
<dbReference type="GO" id="GO:0045505">
    <property type="term" value="F:dynein intermediate chain binding"/>
    <property type="evidence" value="ECO:0007669"/>
    <property type="project" value="InterPro"/>
</dbReference>
<feature type="region of interest" description="Disordered" evidence="2">
    <location>
        <begin position="777"/>
        <end position="832"/>
    </location>
</feature>
<dbReference type="Gene3D" id="3.40.50.300">
    <property type="entry name" value="P-loop containing nucleotide triphosphate hydrolases"/>
    <property type="match status" value="3"/>
</dbReference>
<feature type="compositionally biased region" description="Basic and acidic residues" evidence="2">
    <location>
        <begin position="780"/>
        <end position="802"/>
    </location>
</feature>
<comment type="caution">
    <text evidence="7">The sequence shown here is derived from an EMBL/GenBank/DDBJ whole genome shotgun (WGS) entry which is preliminary data.</text>
</comment>
<feature type="coiled-coil region" evidence="1">
    <location>
        <begin position="1796"/>
        <end position="1827"/>
    </location>
</feature>